<evidence type="ECO:0000313" key="3">
    <source>
        <dbReference type="RefSeq" id="XP_008564746.1"/>
    </source>
</evidence>
<accession>A0ABM0Q8Q5</accession>
<evidence type="ECO:0000313" key="2">
    <source>
        <dbReference type="Proteomes" id="UP000694923"/>
    </source>
</evidence>
<feature type="non-terminal residue" evidence="3">
    <location>
        <position position="83"/>
    </location>
</feature>
<keyword evidence="2" id="KW-1185">Reference proteome</keyword>
<dbReference type="RefSeq" id="XP_008564746.1">
    <property type="nucleotide sequence ID" value="XM_008566524.1"/>
</dbReference>
<feature type="compositionally biased region" description="Basic residues" evidence="1">
    <location>
        <begin position="26"/>
        <end position="42"/>
    </location>
</feature>
<gene>
    <name evidence="3" type="primary">LOC103585534</name>
</gene>
<organism evidence="2 3">
    <name type="scientific">Galeopterus variegatus</name>
    <name type="common">Malayan flying lemur</name>
    <name type="synonym">Cynocephalus variegatus</name>
    <dbReference type="NCBI Taxonomy" id="482537"/>
    <lineage>
        <taxon>Eukaryota</taxon>
        <taxon>Metazoa</taxon>
        <taxon>Chordata</taxon>
        <taxon>Craniata</taxon>
        <taxon>Vertebrata</taxon>
        <taxon>Euteleostomi</taxon>
        <taxon>Mammalia</taxon>
        <taxon>Eutheria</taxon>
        <taxon>Euarchontoglires</taxon>
        <taxon>Dermoptera</taxon>
        <taxon>Cynocephalidae</taxon>
        <taxon>Galeopterus</taxon>
    </lineage>
</organism>
<reference evidence="3" key="1">
    <citation type="submission" date="2025-08" db="UniProtKB">
        <authorList>
            <consortium name="RefSeq"/>
        </authorList>
    </citation>
    <scope>IDENTIFICATION</scope>
</reference>
<proteinExistence type="predicted"/>
<feature type="region of interest" description="Disordered" evidence="1">
    <location>
        <begin position="19"/>
        <end position="83"/>
    </location>
</feature>
<dbReference type="Proteomes" id="UP000694923">
    <property type="component" value="Unplaced"/>
</dbReference>
<sequence length="83" mass="9721">MNPREEKVKIITEEFIENDEDADVGRRRRENLKSRRQQRKKQLLTSGPEEMVTEKSHLGNQPEPGQEEPETHLLSKTARRGAR</sequence>
<dbReference type="GeneID" id="103585534"/>
<name>A0ABM0Q8Q5_GALVR</name>
<evidence type="ECO:0000256" key="1">
    <source>
        <dbReference type="SAM" id="MobiDB-lite"/>
    </source>
</evidence>
<protein>
    <submittedName>
        <fullName evidence="3">Coiled-coil and C2 domain-containing protein 2A-like</fullName>
    </submittedName>
</protein>